<dbReference type="Pfam" id="PF06379">
    <property type="entry name" value="RhaT"/>
    <property type="match status" value="2"/>
</dbReference>
<feature type="transmembrane region" description="Helical" evidence="9">
    <location>
        <begin position="192"/>
        <end position="215"/>
    </location>
</feature>
<dbReference type="Proteomes" id="UP000244896">
    <property type="component" value="Chromosome"/>
</dbReference>
<feature type="transmembrane region" description="Helical" evidence="9">
    <location>
        <begin position="110"/>
        <end position="131"/>
    </location>
</feature>
<keyword evidence="3" id="KW-0997">Cell inner membrane</keyword>
<evidence type="ECO:0000256" key="7">
    <source>
        <dbReference type="ARBA" id="ARBA00022989"/>
    </source>
</evidence>
<keyword evidence="1" id="KW-0813">Transport</keyword>
<feature type="transmembrane region" description="Helical" evidence="9">
    <location>
        <begin position="367"/>
        <end position="389"/>
    </location>
</feature>
<evidence type="ECO:0000313" key="11">
    <source>
        <dbReference type="Proteomes" id="UP000244896"/>
    </source>
</evidence>
<keyword evidence="4" id="KW-0762">Sugar transport</keyword>
<reference evidence="10 11" key="1">
    <citation type="journal article" date="2018" name="Syst. Appl. Microbiol.">
        <title>Ereboglobus luteus gen. nov. sp. nov. from cockroach guts, and new insights into the oxygen relationship of the genera Opitutus and Didymococcus (Verrucomicrobia: Opitutaceae).</title>
        <authorList>
            <person name="Tegtmeier D."/>
            <person name="Belitz A."/>
            <person name="Radek R."/>
            <person name="Heimerl T."/>
            <person name="Brune A."/>
        </authorList>
    </citation>
    <scope>NUCLEOTIDE SEQUENCE [LARGE SCALE GENOMIC DNA]</scope>
    <source>
        <strain evidence="10 11">Ho45</strain>
    </source>
</reference>
<dbReference type="GO" id="GO:0015293">
    <property type="term" value="F:symporter activity"/>
    <property type="evidence" value="ECO:0007669"/>
    <property type="project" value="UniProtKB-KW"/>
</dbReference>
<keyword evidence="7 9" id="KW-1133">Transmembrane helix</keyword>
<evidence type="ECO:0000256" key="6">
    <source>
        <dbReference type="ARBA" id="ARBA00022847"/>
    </source>
</evidence>
<feature type="transmembrane region" description="Helical" evidence="9">
    <location>
        <begin position="334"/>
        <end position="355"/>
    </location>
</feature>
<evidence type="ECO:0000256" key="1">
    <source>
        <dbReference type="ARBA" id="ARBA00022448"/>
    </source>
</evidence>
<evidence type="ECO:0000256" key="2">
    <source>
        <dbReference type="ARBA" id="ARBA00022475"/>
    </source>
</evidence>
<feature type="transmembrane region" description="Helical" evidence="9">
    <location>
        <begin position="6"/>
        <end position="24"/>
    </location>
</feature>
<feature type="transmembrane region" description="Helical" evidence="9">
    <location>
        <begin position="235"/>
        <end position="258"/>
    </location>
</feature>
<dbReference type="RefSeq" id="WP_108824466.1">
    <property type="nucleotide sequence ID" value="NZ_CP023004.1"/>
</dbReference>
<name>A0A2U8E1B2_9BACT</name>
<dbReference type="EMBL" id="CP023004">
    <property type="protein sequence ID" value="AWI08658.1"/>
    <property type="molecule type" value="Genomic_DNA"/>
</dbReference>
<dbReference type="InterPro" id="IPR004673">
    <property type="entry name" value="L-rhamnose-proton_sym_RhaT"/>
</dbReference>
<keyword evidence="8 9" id="KW-0472">Membrane</keyword>
<keyword evidence="11" id="KW-1185">Reference proteome</keyword>
<dbReference type="GO" id="GO:0016020">
    <property type="term" value="C:membrane"/>
    <property type="evidence" value="ECO:0007669"/>
    <property type="project" value="InterPro"/>
</dbReference>
<feature type="transmembrane region" description="Helical" evidence="9">
    <location>
        <begin position="151"/>
        <end position="172"/>
    </location>
</feature>
<gene>
    <name evidence="10" type="ORF">CKA38_04765</name>
</gene>
<evidence type="ECO:0000256" key="5">
    <source>
        <dbReference type="ARBA" id="ARBA00022692"/>
    </source>
</evidence>
<proteinExistence type="predicted"/>
<keyword evidence="5 9" id="KW-0812">Transmembrane</keyword>
<keyword evidence="2" id="KW-1003">Cell membrane</keyword>
<accession>A0A2U8E1B2</accession>
<evidence type="ECO:0000256" key="4">
    <source>
        <dbReference type="ARBA" id="ARBA00022597"/>
    </source>
</evidence>
<feature type="transmembrane region" description="Helical" evidence="9">
    <location>
        <begin position="36"/>
        <end position="58"/>
    </location>
</feature>
<dbReference type="AlphaFoldDB" id="A0A2U8E1B2"/>
<evidence type="ECO:0000256" key="3">
    <source>
        <dbReference type="ARBA" id="ARBA00022519"/>
    </source>
</evidence>
<evidence type="ECO:0000256" key="8">
    <source>
        <dbReference type="ARBA" id="ARBA00023136"/>
    </source>
</evidence>
<evidence type="ECO:0000313" key="10">
    <source>
        <dbReference type="EMBL" id="AWI08658.1"/>
    </source>
</evidence>
<evidence type="ECO:0000256" key="9">
    <source>
        <dbReference type="SAM" id="Phobius"/>
    </source>
</evidence>
<dbReference type="KEGG" id="elut:CKA38_04765"/>
<sequence length="391" mass="42599">MHSNPILGVVFHWLGGLASGSFYVPYKGVKKWAWEVYWLVGGVFSWIVCPAFFAWLITKDHNAFGILREIWQNEGIAPFVWPYVFGMMWGCGGLTFGLTMRYLGMSLGMGVALGYCTVFGTLLPPLLKIFVDLGPAVPKSLVDIVQTRGGIVTMVGIAVTVLGIFIAAKAGLTKEREMPEAEKKKAIAEFDFKKGILVATFSGVMSAGMAFAITAGNPIAQAIEAGGTDKLWAGIPRLVVILLGGFTTNFIWCVYLNIKNKTGYQYLASHLRSGHANLAPQNLAQPAAGRAPSADALRIPRASNFFFSALAGATWYFQFFFYNMGESQMGEYGFASWTLHMASIIIFSTLWGVYFKEWSGVSAKARRLITAGIATLIISTVVIGLGTWLDT</sequence>
<feature type="transmembrane region" description="Helical" evidence="9">
    <location>
        <begin position="78"/>
        <end position="98"/>
    </location>
</feature>
<dbReference type="OrthoDB" id="9790043at2"/>
<keyword evidence="6" id="KW-0769">Symport</keyword>
<dbReference type="GO" id="GO:0015153">
    <property type="term" value="F:rhamnose transmembrane transporter activity"/>
    <property type="evidence" value="ECO:0007669"/>
    <property type="project" value="InterPro"/>
</dbReference>
<feature type="transmembrane region" description="Helical" evidence="9">
    <location>
        <begin position="305"/>
        <end position="322"/>
    </location>
</feature>
<organism evidence="10 11">
    <name type="scientific">Ereboglobus luteus</name>
    <dbReference type="NCBI Taxonomy" id="1796921"/>
    <lineage>
        <taxon>Bacteria</taxon>
        <taxon>Pseudomonadati</taxon>
        <taxon>Verrucomicrobiota</taxon>
        <taxon>Opitutia</taxon>
        <taxon>Opitutales</taxon>
        <taxon>Opitutaceae</taxon>
        <taxon>Ereboglobus</taxon>
    </lineage>
</organism>
<protein>
    <submittedName>
        <fullName evidence="10">Rhamnose/proton symporter RhaT</fullName>
    </submittedName>
</protein>